<reference evidence="4 5" key="1">
    <citation type="submission" date="2016-11" db="EMBL/GenBank/DDBJ databases">
        <title>Study of marine rhodopsin-containing bacteria.</title>
        <authorList>
            <person name="Yoshizawa S."/>
            <person name="Kumagai Y."/>
            <person name="Kogure K."/>
        </authorList>
    </citation>
    <scope>NUCLEOTIDE SEQUENCE [LARGE SCALE GENOMIC DNA]</scope>
    <source>
        <strain evidence="4 5">SAORIC-28</strain>
    </source>
</reference>
<feature type="region of interest" description="Disordered" evidence="1">
    <location>
        <begin position="42"/>
        <end position="94"/>
    </location>
</feature>
<dbReference type="Proteomes" id="UP000216339">
    <property type="component" value="Unassembled WGS sequence"/>
</dbReference>
<evidence type="ECO:0000256" key="2">
    <source>
        <dbReference type="SAM" id="Phobius"/>
    </source>
</evidence>
<keyword evidence="3" id="KW-0732">Signal</keyword>
<name>A0A271J2Q7_9BACT</name>
<evidence type="ECO:0008006" key="6">
    <source>
        <dbReference type="Google" id="ProtNLM"/>
    </source>
</evidence>
<proteinExistence type="predicted"/>
<feature type="transmembrane region" description="Helical" evidence="2">
    <location>
        <begin position="381"/>
        <end position="401"/>
    </location>
</feature>
<dbReference type="EMBL" id="MQWD01000001">
    <property type="protein sequence ID" value="PAP77640.1"/>
    <property type="molecule type" value="Genomic_DNA"/>
</dbReference>
<keyword evidence="2" id="KW-1133">Transmembrane helix</keyword>
<feature type="signal peptide" evidence="3">
    <location>
        <begin position="1"/>
        <end position="21"/>
    </location>
</feature>
<feature type="compositionally biased region" description="Basic and acidic residues" evidence="1">
    <location>
        <begin position="79"/>
        <end position="92"/>
    </location>
</feature>
<accession>A0A271J2Q7</accession>
<feature type="transmembrane region" description="Helical" evidence="2">
    <location>
        <begin position="98"/>
        <end position="118"/>
    </location>
</feature>
<dbReference type="Pfam" id="PF16980">
    <property type="entry name" value="CitMHS_2"/>
    <property type="match status" value="1"/>
</dbReference>
<feature type="transmembrane region" description="Helical" evidence="2">
    <location>
        <begin position="510"/>
        <end position="529"/>
    </location>
</feature>
<evidence type="ECO:0000256" key="3">
    <source>
        <dbReference type="SAM" id="SignalP"/>
    </source>
</evidence>
<feature type="transmembrane region" description="Helical" evidence="2">
    <location>
        <begin position="550"/>
        <end position="573"/>
    </location>
</feature>
<comment type="caution">
    <text evidence="4">The sequence shown here is derived from an EMBL/GenBank/DDBJ whole genome shotgun (WGS) entry which is preliminary data.</text>
</comment>
<dbReference type="AlphaFoldDB" id="A0A271J2Q7"/>
<organism evidence="4 5">
    <name type="scientific">Rubrivirga marina</name>
    <dbReference type="NCBI Taxonomy" id="1196024"/>
    <lineage>
        <taxon>Bacteria</taxon>
        <taxon>Pseudomonadati</taxon>
        <taxon>Rhodothermota</taxon>
        <taxon>Rhodothermia</taxon>
        <taxon>Rhodothermales</taxon>
        <taxon>Rubricoccaceae</taxon>
        <taxon>Rubrivirga</taxon>
    </lineage>
</organism>
<feature type="transmembrane region" description="Helical" evidence="2">
    <location>
        <begin position="354"/>
        <end position="375"/>
    </location>
</feature>
<sequence length="605" mass="64952">MSRLASLLAFALVLLALPASGQDADPADGPAVGYAVETNAVPIQQPEATETMPGDGPEGETALKSGEVALDEGQGVHGEPTEHAGDEGHGAEHPPPPVWLTIPFVVLLLMIATGPLFYPHFWHHYYPHVAIALGAAFALYYWLGLHDTLPIMHAAEEYFAFIALLGALFVCSGTILIKTDYPGTPKNNSVLLLGGAVLSNFIGTTGASMLLIRPFMRLNAGRLKAYHIVFFIFIVSNVGGALTPIGDPPLFLGFLRGVPFFWTVTHIWYIWLPTILAITAVFYVIDKRNKAESLREDAEEHGVDLEPGEVPGGPVVPEAPGVEDVSDHHAADPAVAHPNRAPVKREFEIEGKAGFLWLGVVIASVFLDPNVFSWVPDLHEIAHVPFGIREIIMFGVCVAAYKTAKPAALRGNDFNFEPIKEVGFLFIGIFLTMQPALTLIGQWAQVNADSIGVTTFYFGTGMLSGVLDNAPTYVSFLSAAMGKFGMDVNVPSMVSDFAVVGAGTPLATTFYLQAISVAAVFFGALTYIGNGPNFMVKAIAESSGVQTPSFVAYMVKYSLPILIPIYIVVWFVFFSGYVLPHPPDAETAAAAAEALVRTPGLLLRF</sequence>
<protein>
    <recommendedName>
        <fullName evidence="6">Citrate transporter</fullName>
    </recommendedName>
</protein>
<dbReference type="RefSeq" id="WP_218830516.1">
    <property type="nucleotide sequence ID" value="NZ_MQWD01000001.1"/>
</dbReference>
<evidence type="ECO:0000256" key="1">
    <source>
        <dbReference type="SAM" id="MobiDB-lite"/>
    </source>
</evidence>
<feature type="transmembrane region" description="Helical" evidence="2">
    <location>
        <begin position="158"/>
        <end position="177"/>
    </location>
</feature>
<keyword evidence="5" id="KW-1185">Reference proteome</keyword>
<keyword evidence="2" id="KW-0812">Transmembrane</keyword>
<gene>
    <name evidence="4" type="ORF">BSZ37_14920</name>
</gene>
<feature type="chain" id="PRO_5012763741" description="Citrate transporter" evidence="3">
    <location>
        <begin position="22"/>
        <end position="605"/>
    </location>
</feature>
<feature type="transmembrane region" description="Helical" evidence="2">
    <location>
        <begin position="266"/>
        <end position="285"/>
    </location>
</feature>
<keyword evidence="2" id="KW-0472">Membrane</keyword>
<evidence type="ECO:0000313" key="4">
    <source>
        <dbReference type="EMBL" id="PAP77640.1"/>
    </source>
</evidence>
<feature type="transmembrane region" description="Helical" evidence="2">
    <location>
        <begin position="125"/>
        <end position="143"/>
    </location>
</feature>
<evidence type="ECO:0000313" key="5">
    <source>
        <dbReference type="Proteomes" id="UP000216339"/>
    </source>
</evidence>
<feature type="transmembrane region" description="Helical" evidence="2">
    <location>
        <begin position="225"/>
        <end position="246"/>
    </location>
</feature>
<feature type="transmembrane region" description="Helical" evidence="2">
    <location>
        <begin position="422"/>
        <end position="444"/>
    </location>
</feature>
<dbReference type="InterPro" id="IPR031566">
    <property type="entry name" value="CitMHS_2"/>
</dbReference>